<dbReference type="SUPFAM" id="SSF48179">
    <property type="entry name" value="6-phosphogluconate dehydrogenase C-terminal domain-like"/>
    <property type="match status" value="1"/>
</dbReference>
<dbReference type="GO" id="GO:0006650">
    <property type="term" value="P:glycerophospholipid metabolic process"/>
    <property type="evidence" value="ECO:0007669"/>
    <property type="project" value="UniProtKB-UniPathway"/>
</dbReference>
<protein>
    <recommendedName>
        <fullName evidence="9">Glycerol-3-phosphate dehydrogenase [NAD(+)]</fullName>
        <ecNumber evidence="9">1.1.1.8</ecNumber>
    </recommendedName>
</protein>
<feature type="region of interest" description="Disordered" evidence="10">
    <location>
        <begin position="710"/>
        <end position="734"/>
    </location>
</feature>
<evidence type="ECO:0000256" key="10">
    <source>
        <dbReference type="SAM" id="MobiDB-lite"/>
    </source>
</evidence>
<dbReference type="PANTHER" id="PTHR11728">
    <property type="entry name" value="GLYCEROL-3-PHOSPHATE DEHYDROGENASE"/>
    <property type="match status" value="1"/>
</dbReference>
<dbReference type="PANTHER" id="PTHR11728:SF8">
    <property type="entry name" value="GLYCEROL-3-PHOSPHATE DEHYDROGENASE [NAD(+)]-RELATED"/>
    <property type="match status" value="1"/>
</dbReference>
<feature type="domain" description="Glycerol-3-phosphate dehydrogenase NAD-dependent N-terminal" evidence="11">
    <location>
        <begin position="6"/>
        <end position="174"/>
    </location>
</feature>
<keyword evidence="6 8" id="KW-0520">NAD</keyword>
<feature type="region of interest" description="Disordered" evidence="10">
    <location>
        <begin position="1172"/>
        <end position="1211"/>
    </location>
</feature>
<dbReference type="EC" id="1.1.1.8" evidence="9"/>
<evidence type="ECO:0000256" key="2">
    <source>
        <dbReference type="ARBA" id="ARBA00005192"/>
    </source>
</evidence>
<dbReference type="Proteomes" id="UP000515160">
    <property type="component" value="Chromosome 2R"/>
</dbReference>
<evidence type="ECO:0000256" key="4">
    <source>
        <dbReference type="ARBA" id="ARBA00011738"/>
    </source>
</evidence>
<dbReference type="Pfam" id="PF07479">
    <property type="entry name" value="NAD_Gly3P_dh_C"/>
    <property type="match status" value="1"/>
</dbReference>
<comment type="pathway">
    <text evidence="1">Lipid metabolism.</text>
</comment>
<dbReference type="CTD" id="42624"/>
<accession>A0A6P8ZC35</accession>
<comment type="catalytic activity">
    <reaction evidence="7 9">
        <text>sn-glycerol 3-phosphate + NAD(+) = dihydroxyacetone phosphate + NADH + H(+)</text>
        <dbReference type="Rhea" id="RHEA:11092"/>
        <dbReference type="ChEBI" id="CHEBI:15378"/>
        <dbReference type="ChEBI" id="CHEBI:57540"/>
        <dbReference type="ChEBI" id="CHEBI:57597"/>
        <dbReference type="ChEBI" id="CHEBI:57642"/>
        <dbReference type="ChEBI" id="CHEBI:57945"/>
        <dbReference type="EC" id="1.1.1.8"/>
    </reaction>
</comment>
<dbReference type="GO" id="GO:0005975">
    <property type="term" value="P:carbohydrate metabolic process"/>
    <property type="evidence" value="ECO:0007669"/>
    <property type="project" value="InterPro"/>
</dbReference>
<comment type="subunit">
    <text evidence="4">Homodimer.</text>
</comment>
<dbReference type="InterPro" id="IPR017751">
    <property type="entry name" value="G3P_DH_NAD-dep_euk"/>
</dbReference>
<evidence type="ECO:0000313" key="14">
    <source>
        <dbReference type="RefSeq" id="XP_034114162.1"/>
    </source>
</evidence>
<feature type="compositionally biased region" description="Polar residues" evidence="10">
    <location>
        <begin position="1185"/>
        <end position="1211"/>
    </location>
</feature>
<dbReference type="InterPro" id="IPR036291">
    <property type="entry name" value="NAD(P)-bd_dom_sf"/>
</dbReference>
<feature type="region of interest" description="Disordered" evidence="10">
    <location>
        <begin position="895"/>
        <end position="924"/>
    </location>
</feature>
<dbReference type="FunFam" id="1.10.1040.10:FF:000004">
    <property type="entry name" value="Glycerol-3-phosphate dehydrogenase [NAD(+)]"/>
    <property type="match status" value="1"/>
</dbReference>
<dbReference type="SUPFAM" id="SSF51735">
    <property type="entry name" value="NAD(P)-binding Rossmann-fold domains"/>
    <property type="match status" value="1"/>
</dbReference>
<dbReference type="Gene3D" id="1.10.1040.10">
    <property type="entry name" value="N-(1-d-carboxylethyl)-l-norvaline Dehydrogenase, domain 2"/>
    <property type="match status" value="1"/>
</dbReference>
<dbReference type="GO" id="GO:0005829">
    <property type="term" value="C:cytosol"/>
    <property type="evidence" value="ECO:0007669"/>
    <property type="project" value="TreeGrafter"/>
</dbReference>
<dbReference type="InterPro" id="IPR006168">
    <property type="entry name" value="G3P_DH_NAD-dep"/>
</dbReference>
<dbReference type="InterPro" id="IPR013328">
    <property type="entry name" value="6PGD_dom2"/>
</dbReference>
<dbReference type="NCBIfam" id="TIGR03376">
    <property type="entry name" value="glycerol3P_DH"/>
    <property type="match status" value="1"/>
</dbReference>
<evidence type="ECO:0000256" key="1">
    <source>
        <dbReference type="ARBA" id="ARBA00005189"/>
    </source>
</evidence>
<keyword evidence="5 8" id="KW-0560">Oxidoreductase</keyword>
<dbReference type="InterPro" id="IPR008927">
    <property type="entry name" value="6-PGluconate_DH-like_C_sf"/>
</dbReference>
<dbReference type="PRINTS" id="PR00077">
    <property type="entry name" value="GPDHDRGNASE"/>
</dbReference>
<dbReference type="GO" id="GO:0051287">
    <property type="term" value="F:NAD binding"/>
    <property type="evidence" value="ECO:0007669"/>
    <property type="project" value="UniProtKB-UniRule"/>
</dbReference>
<dbReference type="GO" id="GO:0141152">
    <property type="term" value="F:glycerol-3-phosphate dehydrogenase (NAD+) activity"/>
    <property type="evidence" value="ECO:0007669"/>
    <property type="project" value="UniProtKB-UniRule"/>
</dbReference>
<comment type="pathway">
    <text evidence="2">Phospholipid metabolism; alpha-glycerophosphate cycle.</text>
</comment>
<feature type="compositionally biased region" description="Basic and acidic residues" evidence="10">
    <location>
        <begin position="719"/>
        <end position="733"/>
    </location>
</feature>
<dbReference type="Gene3D" id="3.40.50.720">
    <property type="entry name" value="NAD(P)-binding Rossmann-like Domain"/>
    <property type="match status" value="1"/>
</dbReference>
<evidence type="ECO:0000256" key="7">
    <source>
        <dbReference type="ARBA" id="ARBA00048683"/>
    </source>
</evidence>
<evidence type="ECO:0000313" key="13">
    <source>
        <dbReference type="Proteomes" id="UP000515160"/>
    </source>
</evidence>
<dbReference type="UniPathway" id="UPA00086"/>
<gene>
    <name evidence="14" type="primary">LOC117574433</name>
</gene>
<evidence type="ECO:0000256" key="3">
    <source>
        <dbReference type="ARBA" id="ARBA00011009"/>
    </source>
</evidence>
<dbReference type="GeneID" id="117574433"/>
<evidence type="ECO:0000256" key="5">
    <source>
        <dbReference type="ARBA" id="ARBA00023002"/>
    </source>
</evidence>
<evidence type="ECO:0000256" key="8">
    <source>
        <dbReference type="RuleBase" id="RU000437"/>
    </source>
</evidence>
<dbReference type="InterPro" id="IPR011128">
    <property type="entry name" value="G3P_DH_NAD-dep_N"/>
</dbReference>
<organism evidence="13 14">
    <name type="scientific">Drosophila albomicans</name>
    <name type="common">Fruit fly</name>
    <dbReference type="NCBI Taxonomy" id="7291"/>
    <lineage>
        <taxon>Eukaryota</taxon>
        <taxon>Metazoa</taxon>
        <taxon>Ecdysozoa</taxon>
        <taxon>Arthropoda</taxon>
        <taxon>Hexapoda</taxon>
        <taxon>Insecta</taxon>
        <taxon>Pterygota</taxon>
        <taxon>Neoptera</taxon>
        <taxon>Endopterygota</taxon>
        <taxon>Diptera</taxon>
        <taxon>Brachycera</taxon>
        <taxon>Muscomorpha</taxon>
        <taxon>Ephydroidea</taxon>
        <taxon>Drosophilidae</taxon>
        <taxon>Drosophila</taxon>
    </lineage>
</organism>
<evidence type="ECO:0000259" key="12">
    <source>
        <dbReference type="Pfam" id="PF07479"/>
    </source>
</evidence>
<proteinExistence type="inferred from homology"/>
<dbReference type="OrthoDB" id="10263760at2759"/>
<dbReference type="RefSeq" id="XP_034114162.1">
    <property type="nucleotide sequence ID" value="XM_034258271.2"/>
</dbReference>
<evidence type="ECO:0000256" key="9">
    <source>
        <dbReference type="RuleBase" id="RU361243"/>
    </source>
</evidence>
<name>A0A6P8ZC35_DROAB</name>
<feature type="compositionally biased region" description="Basic and acidic residues" evidence="10">
    <location>
        <begin position="575"/>
        <end position="602"/>
    </location>
</feature>
<keyword evidence="13" id="KW-1185">Reference proteome</keyword>
<feature type="region of interest" description="Disordered" evidence="10">
    <location>
        <begin position="1396"/>
        <end position="1416"/>
    </location>
</feature>
<comment type="similarity">
    <text evidence="3 8">Belongs to the NAD-dependent glycerol-3-phosphate dehydrogenase family.</text>
</comment>
<evidence type="ECO:0000256" key="6">
    <source>
        <dbReference type="ARBA" id="ARBA00023027"/>
    </source>
</evidence>
<feature type="region of interest" description="Disordered" evidence="10">
    <location>
        <begin position="1231"/>
        <end position="1286"/>
    </location>
</feature>
<dbReference type="InterPro" id="IPR006109">
    <property type="entry name" value="G3P_DH_NAD-dep_C"/>
</dbReference>
<evidence type="ECO:0000259" key="11">
    <source>
        <dbReference type="Pfam" id="PF01210"/>
    </source>
</evidence>
<dbReference type="GO" id="GO:0046168">
    <property type="term" value="P:glycerol-3-phosphate catabolic process"/>
    <property type="evidence" value="ECO:0007669"/>
    <property type="project" value="UniProtKB-UniRule"/>
</dbReference>
<dbReference type="GO" id="GO:0042803">
    <property type="term" value="F:protein homodimerization activity"/>
    <property type="evidence" value="ECO:0007669"/>
    <property type="project" value="InterPro"/>
</dbReference>
<dbReference type="Pfam" id="PF01210">
    <property type="entry name" value="NAD_Gly3P_dh_N"/>
    <property type="match status" value="1"/>
</dbReference>
<feature type="compositionally biased region" description="Basic and acidic residues" evidence="10">
    <location>
        <begin position="1273"/>
        <end position="1286"/>
    </location>
</feature>
<reference evidence="14" key="1">
    <citation type="submission" date="2025-08" db="UniProtKB">
        <authorList>
            <consortium name="RefSeq"/>
        </authorList>
    </citation>
    <scope>IDENTIFICATION</scope>
    <source>
        <strain evidence="14">15112-1751.03</strain>
        <tissue evidence="14">Whole Adult</tissue>
    </source>
</reference>
<feature type="domain" description="Glycerol-3-phosphate dehydrogenase NAD-dependent C-terminal" evidence="12">
    <location>
        <begin position="194"/>
        <end position="339"/>
    </location>
</feature>
<feature type="compositionally biased region" description="Polar residues" evidence="10">
    <location>
        <begin position="1260"/>
        <end position="1272"/>
    </location>
</feature>
<feature type="region of interest" description="Disordered" evidence="10">
    <location>
        <begin position="564"/>
        <end position="620"/>
    </location>
</feature>
<sequence length="1524" mass="173143">MSRKPKVCIIGAEGWGSAISTAVCKNAANGEFDKNVHIYVYDELVRSNYLSEVINERHENIKYLPGIKLELNLIAVNDLIEAAKEADVLIFATSHSFIKPYCNILAGKVKTSAYAVSLIKGLDHIRDGEIDLYSHVISKQLNIPCYSMMSANSAMEMAQGKLTEITIGCNNANHAHQLSNLFQTDNCKVCSVDDVDGVELCNTLKDLVALSAGFIDGLRLGENARVTCLHLALKEMMRFIKTFNPNTKLSTFFESCGLANSVASSYADKNVTFAKCFVTSRKTVQEIEANLLNGRKLLGPIIAGEIYAYLEKAKLQDKYPLFTVLHRICQNELPPDAIVDTLRWHPDLSNNSITQLQKDEYKLPISFADSVLENFVDVAPELRPWSDNAKSVDSSIDSNIQEEKVQQIFNVENSKMENSGMEATTALDAAKPNKSDVEFSFEIASSEDKPEIYLTLREGTGNPSIEVPEQNGNPWLYQQNQDLDIGLDNAIGISQNLNNDTSAEYLSIKRQPAEIAHSNESKSSEGRPVVGVSNFIKQHINPLNEKYKALKVRAKVNDSIKASKLKKKLSKSNLSKKEKSTEKIQAKENDSKSKSNEMENLKSHYKSPVQKQKQQGALAEQQKMQVLYDEDPTFTKRSADEPSVSKLFDIMRMNASRSYEEELIGHSLNANVQSKSKKNKFSKRNKVMDKASNTMPIIKEGGYRVDYKRVLRSNKKPSPIKEHKSNQSKDNETKIASIVHKVDRVPLQYSNTDNSYRSIKSDLESQSCSEAKYQPTDNDQLNQQKEDKTVFKTLAMAPMSSKGNDSICPEMLYFDGQKNMKGFEEDPKLKYEGKRTENIHDAFKDPNKLIRAQEFLDEQSHLIRNLLLEVAASDSFNNDLTKYLQSENEFLDNKTKNESKCADQKNSPLEEQKPDHAQKFTSEPKIKEYQLTHGEPKSEISIEKPQSNKQLPAFDRMPTREHLDYTKKEEENKMKYINNVYEDVRDSSDEEILNNNKVLLEKQFPDKGDNKSLIQDKYEMILEKHLPNRDYKSLSDKRDTLLDKSVSKAYDTGLNEFYNSSVDESVEGNSKNFDDHRSSALIKKNQIRGLEDPNLRFYHGKNDGEPGPEWNWLLENEDTKKKSKNSVKNTENRSLDLDDDLLVDSKKQPKNSLKKTGNRNLELDEDLAQHNYQNQFSNEDKQTSRKSMNPTNNNNFSQDLNFPQRSQENSDLNIEEDQALDKAQFIIDEDAQKPIETDGSSPVKFEGKPNEIFMDDANPISKSLSEESSQDTKTSDPIKSKHTDNEDAEVILKDMSAEETLQTDRTVSGLNDKEYEVMAHAVNEFKKILDDVEVKFNSPDALEKNMKQPIDERLAESLHQDEENPEFNTEMKTLMTKGQTKERQVDYSGNDPYFENINTLPKRSTPSHSKDEQGEKMRKKIVIRPSFHPPINPRVRIPHPPFDVRDHEYHTVNYRPPPNLMRSATLPLRKIPVAYRTKQTAASNVVKLPRPAMRLPTSVMRSSVLAVELGIFAAFFSRYRGGCK</sequence>
<feature type="compositionally biased region" description="Polar residues" evidence="10">
    <location>
        <begin position="1396"/>
        <end position="1407"/>
    </location>
</feature>